<comment type="caution">
    <text evidence="1">The sequence shown here is derived from an EMBL/GenBank/DDBJ whole genome shotgun (WGS) entry which is preliminary data.</text>
</comment>
<evidence type="ECO:0008006" key="3">
    <source>
        <dbReference type="Google" id="ProtNLM"/>
    </source>
</evidence>
<dbReference type="Proteomes" id="UP000034740">
    <property type="component" value="Unassembled WGS sequence"/>
</dbReference>
<accession>A0A0G1XX53</accession>
<dbReference type="Gene3D" id="3.90.550.10">
    <property type="entry name" value="Spore Coat Polysaccharide Biosynthesis Protein SpsA, Chain A"/>
    <property type="match status" value="1"/>
</dbReference>
<gene>
    <name evidence="1" type="ORF">UY83_C0003G0027</name>
</gene>
<organism evidence="1 2">
    <name type="scientific">Candidatus Adlerbacteria bacterium GW2011_GWA1_54_10</name>
    <dbReference type="NCBI Taxonomy" id="1618605"/>
    <lineage>
        <taxon>Bacteria</taxon>
        <taxon>Candidatus Adleribacteriota</taxon>
    </lineage>
</organism>
<reference evidence="1 2" key="1">
    <citation type="journal article" date="2015" name="Nature">
        <title>rRNA introns, odd ribosomes, and small enigmatic genomes across a large radiation of phyla.</title>
        <authorList>
            <person name="Brown C.T."/>
            <person name="Hug L.A."/>
            <person name="Thomas B.C."/>
            <person name="Sharon I."/>
            <person name="Castelle C.J."/>
            <person name="Singh A."/>
            <person name="Wilkins M.J."/>
            <person name="Williams K.H."/>
            <person name="Banfield J.F."/>
        </authorList>
    </citation>
    <scope>NUCLEOTIDE SEQUENCE [LARGE SCALE GENOMIC DNA]</scope>
</reference>
<dbReference type="InterPro" id="IPR029044">
    <property type="entry name" value="Nucleotide-diphossugar_trans"/>
</dbReference>
<dbReference type="Pfam" id="PF02348">
    <property type="entry name" value="CTP_transf_3"/>
    <property type="match status" value="1"/>
</dbReference>
<dbReference type="PANTHER" id="PTHR21485">
    <property type="entry name" value="HAD SUPERFAMILY MEMBERS CMAS AND KDSC"/>
    <property type="match status" value="1"/>
</dbReference>
<proteinExistence type="predicted"/>
<dbReference type="InterPro" id="IPR003329">
    <property type="entry name" value="Cytidylyl_trans"/>
</dbReference>
<dbReference type="EMBL" id="LCRO01000003">
    <property type="protein sequence ID" value="KKW35743.1"/>
    <property type="molecule type" value="Genomic_DNA"/>
</dbReference>
<dbReference type="CDD" id="cd02513">
    <property type="entry name" value="CMP-NeuAc_Synthase"/>
    <property type="match status" value="1"/>
</dbReference>
<dbReference type="SUPFAM" id="SSF53448">
    <property type="entry name" value="Nucleotide-diphospho-sugar transferases"/>
    <property type="match status" value="1"/>
</dbReference>
<evidence type="ECO:0000313" key="2">
    <source>
        <dbReference type="Proteomes" id="UP000034740"/>
    </source>
</evidence>
<dbReference type="PANTHER" id="PTHR21485:SF6">
    <property type="entry name" value="N-ACYLNEURAMINATE CYTIDYLYLTRANSFERASE-RELATED"/>
    <property type="match status" value="1"/>
</dbReference>
<protein>
    <recommendedName>
        <fullName evidence="3">N-acylneuraminate cytidylyltransferase</fullName>
    </recommendedName>
</protein>
<sequence>MEILGIIPARGGSKGVPGKNIRPLAGKPLIAWTIKEAKKSKHLTRTIVSTDDDQIAATARAFGGEVPFLRPKEISRDLSTDVEFLQHALSFLKEKEQYMPDIVLRLPPTSPLRTAEDIDAGIEKLLEDAEADAARPVVEAPKHPFKAWKISSMYLKPFFSKDCSGFDEPHNLPRQLFPKAYIHTGAMDVMRRRTIEELKSTSGNRLAYFFMDPEHSINIDSQLDFEFAEYLMHRRLDAKEKH</sequence>
<dbReference type="InterPro" id="IPR050793">
    <property type="entry name" value="CMP-NeuNAc_synthase"/>
</dbReference>
<dbReference type="GO" id="GO:0008781">
    <property type="term" value="F:N-acylneuraminate cytidylyltransferase activity"/>
    <property type="evidence" value="ECO:0007669"/>
    <property type="project" value="TreeGrafter"/>
</dbReference>
<name>A0A0G1XX53_9BACT</name>
<dbReference type="AlphaFoldDB" id="A0A0G1XX53"/>
<dbReference type="PATRIC" id="fig|1618605.3.peg.226"/>
<evidence type="ECO:0000313" key="1">
    <source>
        <dbReference type="EMBL" id="KKW35743.1"/>
    </source>
</evidence>